<evidence type="ECO:0000313" key="1">
    <source>
        <dbReference type="EMBL" id="PIP55661.1"/>
    </source>
</evidence>
<evidence type="ECO:0000313" key="2">
    <source>
        <dbReference type="Proteomes" id="UP000229794"/>
    </source>
</evidence>
<feature type="non-terminal residue" evidence="1">
    <location>
        <position position="131"/>
    </location>
</feature>
<dbReference type="AlphaFoldDB" id="A0A2H0BDF3"/>
<sequence length="131" mass="15330">METPTTMGVSLNRYFDSPKKKLKLAFQELQDEFSEILRQHVKRSHTRMVAQKKSTKDYFYTLDFSANQQPSPRPYSQLDWRTSFGFVLCASRLSQTNLPIAIVGFDIEKNCLIIRQLSDTRIQNIQEMLHP</sequence>
<protein>
    <submittedName>
        <fullName evidence="1">Uncharacterized protein</fullName>
    </submittedName>
</protein>
<dbReference type="Proteomes" id="UP000229794">
    <property type="component" value="Unassembled WGS sequence"/>
</dbReference>
<dbReference type="EMBL" id="PCST01000024">
    <property type="protein sequence ID" value="PIP55661.1"/>
    <property type="molecule type" value="Genomic_DNA"/>
</dbReference>
<gene>
    <name evidence="1" type="ORF">COX06_02080</name>
</gene>
<organism evidence="1 2">
    <name type="scientific">Candidatus Zambryskibacteria bacterium CG22_combo_CG10-13_8_21_14_all_42_17</name>
    <dbReference type="NCBI Taxonomy" id="1975118"/>
    <lineage>
        <taxon>Bacteria</taxon>
        <taxon>Candidatus Zambryskiibacteriota</taxon>
    </lineage>
</organism>
<reference evidence="1 2" key="1">
    <citation type="submission" date="2017-09" db="EMBL/GenBank/DDBJ databases">
        <title>Depth-based differentiation of microbial function through sediment-hosted aquifers and enrichment of novel symbionts in the deep terrestrial subsurface.</title>
        <authorList>
            <person name="Probst A.J."/>
            <person name="Ladd B."/>
            <person name="Jarett J.K."/>
            <person name="Geller-Mcgrath D.E."/>
            <person name="Sieber C.M."/>
            <person name="Emerson J.B."/>
            <person name="Anantharaman K."/>
            <person name="Thomas B.C."/>
            <person name="Malmstrom R."/>
            <person name="Stieglmeier M."/>
            <person name="Klingl A."/>
            <person name="Woyke T."/>
            <person name="Ryan C.M."/>
            <person name="Banfield J.F."/>
        </authorList>
    </citation>
    <scope>NUCLEOTIDE SEQUENCE [LARGE SCALE GENOMIC DNA]</scope>
    <source>
        <strain evidence="1">CG22_combo_CG10-13_8_21_14_all_42_17</strain>
    </source>
</reference>
<proteinExistence type="predicted"/>
<comment type="caution">
    <text evidence="1">The sequence shown here is derived from an EMBL/GenBank/DDBJ whole genome shotgun (WGS) entry which is preliminary data.</text>
</comment>
<accession>A0A2H0BDF3</accession>
<name>A0A2H0BDF3_9BACT</name>